<sequence>MVCTGNICRSPTAEGVLRALAAQAGWRQRLEVDSAGTTAYHVGEPPDERSQAHALRRGYDLSAQRARQVQDEDFRRFDWILAMDRGHLRELRDRAPVLVHDRIRLLLDFAPGLAGRDVPDPYYGGATGFEQVLDLVEEGCRGFLAEVARR</sequence>
<dbReference type="Gene3D" id="3.40.50.2300">
    <property type="match status" value="1"/>
</dbReference>
<dbReference type="EMBL" id="JAGQDD010000008">
    <property type="protein sequence ID" value="MBQ0931383.1"/>
    <property type="molecule type" value="Genomic_DNA"/>
</dbReference>
<protein>
    <recommendedName>
        <fullName evidence="2">protein-tyrosine-phosphatase</fullName>
        <ecNumber evidence="2">3.1.3.48</ecNumber>
    </recommendedName>
</protein>
<dbReference type="AlphaFoldDB" id="A0A941BH96"/>
<accession>A0A941BH96</accession>
<dbReference type="InterPro" id="IPR023485">
    <property type="entry name" value="Ptyr_pPase"/>
</dbReference>
<dbReference type="CDD" id="cd16343">
    <property type="entry name" value="LMWPTP"/>
    <property type="match status" value="1"/>
</dbReference>
<keyword evidence="8" id="KW-1185">Reference proteome</keyword>
<dbReference type="PRINTS" id="PR00719">
    <property type="entry name" value="LMWPTPASE"/>
</dbReference>
<keyword evidence="4" id="KW-0904">Protein phosphatase</keyword>
<feature type="active site" description="Proton donor" evidence="5">
    <location>
        <position position="120"/>
    </location>
</feature>
<evidence type="ECO:0000256" key="5">
    <source>
        <dbReference type="PIRSR" id="PIRSR617867-1"/>
    </source>
</evidence>
<gene>
    <name evidence="7" type="ORF">KAK03_12895</name>
</gene>
<dbReference type="Pfam" id="PF01451">
    <property type="entry name" value="LMWPc"/>
    <property type="match status" value="1"/>
</dbReference>
<dbReference type="InterPro" id="IPR017867">
    <property type="entry name" value="Tyr_phospatase_low_mol_wt"/>
</dbReference>
<feature type="active site" evidence="5">
    <location>
        <position position="9"/>
    </location>
</feature>
<dbReference type="PANTHER" id="PTHR11717">
    <property type="entry name" value="LOW MOLECULAR WEIGHT PROTEIN TYROSINE PHOSPHATASE"/>
    <property type="match status" value="1"/>
</dbReference>
<dbReference type="InterPro" id="IPR036196">
    <property type="entry name" value="Ptyr_pPase_sf"/>
</dbReference>
<evidence type="ECO:0000313" key="8">
    <source>
        <dbReference type="Proteomes" id="UP000676246"/>
    </source>
</evidence>
<evidence type="ECO:0000256" key="3">
    <source>
        <dbReference type="ARBA" id="ARBA00022801"/>
    </source>
</evidence>
<evidence type="ECO:0000256" key="4">
    <source>
        <dbReference type="ARBA" id="ARBA00022912"/>
    </source>
</evidence>
<keyword evidence="3" id="KW-0378">Hydrolase</keyword>
<organism evidence="7 8">
    <name type="scientific">Ideonella alba</name>
    <dbReference type="NCBI Taxonomy" id="2824118"/>
    <lineage>
        <taxon>Bacteria</taxon>
        <taxon>Pseudomonadati</taxon>
        <taxon>Pseudomonadota</taxon>
        <taxon>Betaproteobacteria</taxon>
        <taxon>Burkholderiales</taxon>
        <taxon>Sphaerotilaceae</taxon>
        <taxon>Ideonella</taxon>
    </lineage>
</organism>
<name>A0A941BH96_9BURK</name>
<evidence type="ECO:0000256" key="2">
    <source>
        <dbReference type="ARBA" id="ARBA00013064"/>
    </source>
</evidence>
<evidence type="ECO:0000256" key="1">
    <source>
        <dbReference type="ARBA" id="ARBA00011063"/>
    </source>
</evidence>
<feature type="domain" description="Phosphotyrosine protein phosphatase I" evidence="6">
    <location>
        <begin position="2"/>
        <end position="146"/>
    </location>
</feature>
<dbReference type="SMART" id="SM00226">
    <property type="entry name" value="LMWPc"/>
    <property type="match status" value="1"/>
</dbReference>
<dbReference type="SUPFAM" id="SSF52788">
    <property type="entry name" value="Phosphotyrosine protein phosphatases I"/>
    <property type="match status" value="1"/>
</dbReference>
<comment type="caution">
    <text evidence="7">The sequence shown here is derived from an EMBL/GenBank/DDBJ whole genome shotgun (WGS) entry which is preliminary data.</text>
</comment>
<dbReference type="EC" id="3.1.3.48" evidence="2"/>
<evidence type="ECO:0000313" key="7">
    <source>
        <dbReference type="EMBL" id="MBQ0931383.1"/>
    </source>
</evidence>
<comment type="similarity">
    <text evidence="1">Belongs to the low molecular weight phosphotyrosine protein phosphatase family.</text>
</comment>
<evidence type="ECO:0000259" key="6">
    <source>
        <dbReference type="SMART" id="SM00226"/>
    </source>
</evidence>
<dbReference type="InterPro" id="IPR050438">
    <property type="entry name" value="LMW_PTPase"/>
</dbReference>
<dbReference type="GO" id="GO:0004725">
    <property type="term" value="F:protein tyrosine phosphatase activity"/>
    <property type="evidence" value="ECO:0007669"/>
    <property type="project" value="UniProtKB-EC"/>
</dbReference>
<dbReference type="PANTHER" id="PTHR11717:SF7">
    <property type="entry name" value="LOW MOLECULAR WEIGHT PHOSPHOTYROSINE PROTEIN PHOSPHATASE"/>
    <property type="match status" value="1"/>
</dbReference>
<feature type="active site" description="Nucleophile" evidence="5">
    <location>
        <position position="3"/>
    </location>
</feature>
<reference evidence="7 8" key="1">
    <citation type="submission" date="2021-04" db="EMBL/GenBank/DDBJ databases">
        <title>The genome sequence of Ideonella sp. 3Y2.</title>
        <authorList>
            <person name="Liu Y."/>
        </authorList>
    </citation>
    <scope>NUCLEOTIDE SEQUENCE [LARGE SCALE GENOMIC DNA]</scope>
    <source>
        <strain evidence="7 8">3Y2</strain>
    </source>
</reference>
<proteinExistence type="inferred from homology"/>
<dbReference type="Proteomes" id="UP000676246">
    <property type="component" value="Unassembled WGS sequence"/>
</dbReference>
<dbReference type="FunFam" id="3.40.50.2300:FF:000113">
    <property type="entry name" value="Low molecular weight protein-tyrosine-phosphatase"/>
    <property type="match status" value="1"/>
</dbReference>